<organism evidence="9 10">
    <name type="scientific">Leptolyngbya cf. ectocarpi LEGE 11479</name>
    <dbReference type="NCBI Taxonomy" id="1828722"/>
    <lineage>
        <taxon>Bacteria</taxon>
        <taxon>Bacillati</taxon>
        <taxon>Cyanobacteriota</taxon>
        <taxon>Cyanophyceae</taxon>
        <taxon>Leptolyngbyales</taxon>
        <taxon>Leptolyngbyaceae</taxon>
        <taxon>Leptolyngbya group</taxon>
        <taxon>Leptolyngbya</taxon>
    </lineage>
</organism>
<evidence type="ECO:0000256" key="2">
    <source>
        <dbReference type="ARBA" id="ARBA00006464"/>
    </source>
</evidence>
<evidence type="ECO:0000256" key="6">
    <source>
        <dbReference type="ARBA" id="ARBA00023136"/>
    </source>
</evidence>
<keyword evidence="4 7" id="KW-0812">Transmembrane</keyword>
<proteinExistence type="inferred from homology"/>
<dbReference type="AlphaFoldDB" id="A0A928ZS11"/>
<feature type="transmembrane region" description="Helical" evidence="7">
    <location>
        <begin position="145"/>
        <end position="166"/>
    </location>
</feature>
<evidence type="ECO:0000256" key="5">
    <source>
        <dbReference type="ARBA" id="ARBA00022989"/>
    </source>
</evidence>
<reference evidence="9" key="1">
    <citation type="submission" date="2020-10" db="EMBL/GenBank/DDBJ databases">
        <authorList>
            <person name="Castelo-Branco R."/>
            <person name="Eusebio N."/>
            <person name="Adriana R."/>
            <person name="Vieira A."/>
            <person name="Brugerolle De Fraissinette N."/>
            <person name="Rezende De Castro R."/>
            <person name="Schneider M.P."/>
            <person name="Vasconcelos V."/>
            <person name="Leao P.N."/>
        </authorList>
    </citation>
    <scope>NUCLEOTIDE SEQUENCE</scope>
    <source>
        <strain evidence="9">LEGE 11479</strain>
    </source>
</reference>
<accession>A0A928ZS11</accession>
<keyword evidence="6 7" id="KW-0472">Membrane</keyword>
<keyword evidence="5 7" id="KW-1133">Transmembrane helix</keyword>
<keyword evidence="10" id="KW-1185">Reference proteome</keyword>
<evidence type="ECO:0000313" key="9">
    <source>
        <dbReference type="EMBL" id="MBE9065397.1"/>
    </source>
</evidence>
<keyword evidence="3 9" id="KW-0808">Transferase</keyword>
<evidence type="ECO:0000256" key="4">
    <source>
        <dbReference type="ARBA" id="ARBA00022692"/>
    </source>
</evidence>
<dbReference type="Pfam" id="PF02397">
    <property type="entry name" value="Bac_transf"/>
    <property type="match status" value="1"/>
</dbReference>
<dbReference type="EMBL" id="JADEXP010000007">
    <property type="protein sequence ID" value="MBE9065397.1"/>
    <property type="molecule type" value="Genomic_DNA"/>
</dbReference>
<feature type="transmembrane region" description="Helical" evidence="7">
    <location>
        <begin position="115"/>
        <end position="133"/>
    </location>
</feature>
<protein>
    <submittedName>
        <fullName evidence="9">Sugar transferase</fullName>
    </submittedName>
</protein>
<dbReference type="InterPro" id="IPR017475">
    <property type="entry name" value="EPS_sugar_tfrase"/>
</dbReference>
<gene>
    <name evidence="9" type="ORF">IQ260_01885</name>
</gene>
<feature type="transmembrane region" description="Helical" evidence="7">
    <location>
        <begin position="80"/>
        <end position="103"/>
    </location>
</feature>
<name>A0A928ZS11_LEPEC</name>
<evidence type="ECO:0000256" key="3">
    <source>
        <dbReference type="ARBA" id="ARBA00022679"/>
    </source>
</evidence>
<evidence type="ECO:0000256" key="7">
    <source>
        <dbReference type="SAM" id="Phobius"/>
    </source>
</evidence>
<evidence type="ECO:0000259" key="8">
    <source>
        <dbReference type="Pfam" id="PF02397"/>
    </source>
</evidence>
<dbReference type="GO" id="GO:0016020">
    <property type="term" value="C:membrane"/>
    <property type="evidence" value="ECO:0007669"/>
    <property type="project" value="UniProtKB-SubCell"/>
</dbReference>
<feature type="transmembrane region" description="Helical" evidence="7">
    <location>
        <begin position="42"/>
        <end position="60"/>
    </location>
</feature>
<dbReference type="InterPro" id="IPR003362">
    <property type="entry name" value="Bact_transf"/>
</dbReference>
<evidence type="ECO:0000313" key="10">
    <source>
        <dbReference type="Proteomes" id="UP000615026"/>
    </source>
</evidence>
<comment type="similarity">
    <text evidence="2">Belongs to the bacterial sugar transferase family.</text>
</comment>
<dbReference type="NCBIfam" id="TIGR03025">
    <property type="entry name" value="EPS_sugtrans"/>
    <property type="match status" value="1"/>
</dbReference>
<dbReference type="RefSeq" id="WP_193990330.1">
    <property type="nucleotide sequence ID" value="NZ_JADEXP010000007.1"/>
</dbReference>
<comment type="caution">
    <text evidence="9">The sequence shown here is derived from an EMBL/GenBank/DDBJ whole genome shotgun (WGS) entry which is preliminary data.</text>
</comment>
<feature type="domain" description="Bacterial sugar transferase" evidence="8">
    <location>
        <begin position="293"/>
        <end position="482"/>
    </location>
</feature>
<comment type="subcellular location">
    <subcellularLocation>
        <location evidence="1">Membrane</location>
        <topology evidence="1">Multi-pass membrane protein</topology>
    </subcellularLocation>
</comment>
<dbReference type="PANTHER" id="PTHR30576">
    <property type="entry name" value="COLANIC BIOSYNTHESIS UDP-GLUCOSE LIPID CARRIER TRANSFERASE"/>
    <property type="match status" value="1"/>
</dbReference>
<feature type="transmembrane region" description="Helical" evidence="7">
    <location>
        <begin position="300"/>
        <end position="321"/>
    </location>
</feature>
<dbReference type="GO" id="GO:0016780">
    <property type="term" value="F:phosphotransferase activity, for other substituted phosphate groups"/>
    <property type="evidence" value="ECO:0007669"/>
    <property type="project" value="TreeGrafter"/>
</dbReference>
<evidence type="ECO:0000256" key="1">
    <source>
        <dbReference type="ARBA" id="ARBA00004141"/>
    </source>
</evidence>
<dbReference type="Proteomes" id="UP000615026">
    <property type="component" value="Unassembled WGS sequence"/>
</dbReference>
<dbReference type="PANTHER" id="PTHR30576:SF23">
    <property type="entry name" value="GLUCOSYLTRANSFERASE"/>
    <property type="match status" value="1"/>
</dbReference>
<sequence length="488" mass="55512">MKEPSSLKSNRRPHFLWPIGTDIRAARGASSWKRWGWHSIRVLSLLLSDALALGVAWQLARFLNQFYSPIPAQLVWWVWLGLPSLFWLFAGATLLLFTHYGLYGATVRARDYLRAAQLVSWVYFISLVLAYFYDPKLDAPRSLFFSAWVSSVVLVLATRLFTNGFLNSLRGARPSLRAFLITNPNRMHRLSKTLERRSHYQVVGAAMVSTANAESTFQQILAAHPDEVLAEDVPNVELASGLYWRLRSANIPLRLLPSSREMLYRRGMPEIVAGLPTLMIETSIFQSVDYRLKRWLDYGLAMLAVLGLSPVFVGVAIAIRLTSPGPVFFRQDRIGLKGRVFKVWKFRTMAVDAPQRQAKLEQQNQSTDGIMFKLQHDPRVTTVGQFLRRSSLDELPQLFNVLLGQMSLVGPRPLPLRDVAQFETWHHIRHQVLPGITGLWQVSGRSTIETFDDAARLDLHYIDNWSLNLDLEILVATLRIVFNGLGAY</sequence>